<comment type="caution">
    <text evidence="16">The sequence shown here is derived from an EMBL/GenBank/DDBJ whole genome shotgun (WGS) entry which is preliminary data.</text>
</comment>
<evidence type="ECO:0000256" key="1">
    <source>
        <dbReference type="ARBA" id="ARBA00004752"/>
    </source>
</evidence>
<keyword evidence="4 16" id="KW-0436">Ligase</keyword>
<keyword evidence="17" id="KW-1185">Reference proteome</keyword>
<keyword evidence="5 12" id="KW-0132">Cell division</keyword>
<evidence type="ECO:0000256" key="9">
    <source>
        <dbReference type="ARBA" id="ARBA00022984"/>
    </source>
</evidence>
<comment type="subcellular location">
    <subcellularLocation>
        <location evidence="12">Cytoplasm</location>
    </subcellularLocation>
</comment>
<keyword evidence="7" id="KW-0067">ATP-binding</keyword>
<dbReference type="Gene3D" id="3.90.190.20">
    <property type="entry name" value="Mur ligase, C-terminal domain"/>
    <property type="match status" value="1"/>
</dbReference>
<dbReference type="InterPro" id="IPR036615">
    <property type="entry name" value="Mur_ligase_C_dom_sf"/>
</dbReference>
<dbReference type="NCBIfam" id="TIGR01085">
    <property type="entry name" value="murE"/>
    <property type="match status" value="1"/>
</dbReference>
<organism evidence="16 17">
    <name type="scientific">Alkalibacillus flavidus</name>
    <dbReference type="NCBI Taxonomy" id="546021"/>
    <lineage>
        <taxon>Bacteria</taxon>
        <taxon>Bacillati</taxon>
        <taxon>Bacillota</taxon>
        <taxon>Bacilli</taxon>
        <taxon>Bacillales</taxon>
        <taxon>Bacillaceae</taxon>
        <taxon>Alkalibacillus</taxon>
    </lineage>
</organism>
<dbReference type="GO" id="GO:0008765">
    <property type="term" value="F:UDP-N-acetylmuramoylalanyl-D-glutamate-2,6-diaminopimelate ligase activity"/>
    <property type="evidence" value="ECO:0007669"/>
    <property type="project" value="UniProtKB-EC"/>
</dbReference>
<keyword evidence="6" id="KW-0547">Nucleotide-binding</keyword>
<evidence type="ECO:0000256" key="12">
    <source>
        <dbReference type="RuleBase" id="RU004135"/>
    </source>
</evidence>
<evidence type="ECO:0000256" key="5">
    <source>
        <dbReference type="ARBA" id="ARBA00022618"/>
    </source>
</evidence>
<comment type="similarity">
    <text evidence="2">Belongs to the MurCDEF family. MurE subfamily.</text>
</comment>
<proteinExistence type="inferred from homology"/>
<dbReference type="EMBL" id="JBEPMX010000002">
    <property type="protein sequence ID" value="MET3682660.1"/>
    <property type="molecule type" value="Genomic_DNA"/>
</dbReference>
<keyword evidence="11 12" id="KW-0961">Cell wall biogenesis/degradation</keyword>
<dbReference type="InterPro" id="IPR005761">
    <property type="entry name" value="UDP-N-AcMur-Glu-dNH2Pim_ligase"/>
</dbReference>
<keyword evidence="10 12" id="KW-0131">Cell cycle</keyword>
<keyword evidence="8 12" id="KW-0133">Cell shape</keyword>
<keyword evidence="9 12" id="KW-0573">Peptidoglycan synthesis</keyword>
<dbReference type="SUPFAM" id="SSF63418">
    <property type="entry name" value="MurE/MurF N-terminal domain"/>
    <property type="match status" value="1"/>
</dbReference>
<feature type="domain" description="Mur ligase C-terminal" evidence="14">
    <location>
        <begin position="330"/>
        <end position="458"/>
    </location>
</feature>
<dbReference type="RefSeq" id="WP_354219273.1">
    <property type="nucleotide sequence ID" value="NZ_JBEPMX010000002.1"/>
</dbReference>
<sequence>MVLLRDLITSLQQPIIKGVIDHITILNIVDHSKQVNTGSLFVALSGHMVDGHDYIDHAVTNGATAVIGEKDIDGLDVPYIKVEDARKALVTIAKTYYQCPFDHKTIIGVTGTNGKTTTSHMISHLLQAGGSSVSLISTTLCKINDVTFSQPQTTPGVLDLYRYAYESHDDVMVIEVSSHGLDQQRVAGITFDLAVFTNLSHEHLDYHRDMGAYFKTKVKLFEQLHENGKAIINIDDSWGKRMVNELSTKHHDIITVGQSDNADMSFNVLNYQHHHDVMCHVKGESFHLPSPVLGVYNLYNLVLSIAVYHELGKNKNDLAEHLKSYPGVPGRFEQFQMKNGVHVVVDYAHTPKAIQEVLSTAREMTDHQLVHIIGFKASRDKHKRDDMINESLNYSDDVYLTIGDLDHVSQEDMVHELNLLKDKWDSNHISVEDSRLNIIDKTIRRAKPGDWIVITGQGHKTYENDNEWGTTTDQETVQYVDKLLEVKLANE</sequence>
<evidence type="ECO:0000256" key="8">
    <source>
        <dbReference type="ARBA" id="ARBA00022960"/>
    </source>
</evidence>
<evidence type="ECO:0000256" key="11">
    <source>
        <dbReference type="ARBA" id="ARBA00023316"/>
    </source>
</evidence>
<dbReference type="NCBIfam" id="NF001126">
    <property type="entry name" value="PRK00139.1-4"/>
    <property type="match status" value="1"/>
</dbReference>
<evidence type="ECO:0000259" key="13">
    <source>
        <dbReference type="Pfam" id="PF01225"/>
    </source>
</evidence>
<evidence type="ECO:0000259" key="14">
    <source>
        <dbReference type="Pfam" id="PF02875"/>
    </source>
</evidence>
<reference evidence="16 17" key="1">
    <citation type="submission" date="2024-06" db="EMBL/GenBank/DDBJ databases">
        <title>Genomic Encyclopedia of Type Strains, Phase IV (KMG-IV): sequencing the most valuable type-strain genomes for metagenomic binning, comparative biology and taxonomic classification.</title>
        <authorList>
            <person name="Goeker M."/>
        </authorList>
    </citation>
    <scope>NUCLEOTIDE SEQUENCE [LARGE SCALE GENOMIC DNA]</scope>
    <source>
        <strain evidence="16 17">DSM 23520</strain>
    </source>
</reference>
<evidence type="ECO:0000259" key="15">
    <source>
        <dbReference type="Pfam" id="PF08245"/>
    </source>
</evidence>
<evidence type="ECO:0000256" key="7">
    <source>
        <dbReference type="ARBA" id="ARBA00022840"/>
    </source>
</evidence>
<dbReference type="Gene3D" id="3.40.1190.10">
    <property type="entry name" value="Mur-like, catalytic domain"/>
    <property type="match status" value="1"/>
</dbReference>
<dbReference type="Proteomes" id="UP001549167">
    <property type="component" value="Unassembled WGS sequence"/>
</dbReference>
<dbReference type="PANTHER" id="PTHR23135">
    <property type="entry name" value="MUR LIGASE FAMILY MEMBER"/>
    <property type="match status" value="1"/>
</dbReference>
<dbReference type="InterPro" id="IPR000713">
    <property type="entry name" value="Mur_ligase_N"/>
</dbReference>
<evidence type="ECO:0000256" key="10">
    <source>
        <dbReference type="ARBA" id="ARBA00023306"/>
    </source>
</evidence>
<evidence type="ECO:0000256" key="4">
    <source>
        <dbReference type="ARBA" id="ARBA00022598"/>
    </source>
</evidence>
<dbReference type="PROSITE" id="PS01011">
    <property type="entry name" value="FOLYLPOLYGLU_SYNT_1"/>
    <property type="match status" value="1"/>
</dbReference>
<evidence type="ECO:0000256" key="6">
    <source>
        <dbReference type="ARBA" id="ARBA00022741"/>
    </source>
</evidence>
<dbReference type="InterPro" id="IPR036565">
    <property type="entry name" value="Mur-like_cat_sf"/>
</dbReference>
<evidence type="ECO:0000256" key="3">
    <source>
        <dbReference type="ARBA" id="ARBA00022490"/>
    </source>
</evidence>
<dbReference type="SUPFAM" id="SSF53244">
    <property type="entry name" value="MurD-like peptide ligases, peptide-binding domain"/>
    <property type="match status" value="1"/>
</dbReference>
<accession>A0ABV2KVS2</accession>
<dbReference type="Pfam" id="PF02875">
    <property type="entry name" value="Mur_ligase_C"/>
    <property type="match status" value="1"/>
</dbReference>
<dbReference type="Gene3D" id="3.40.1390.10">
    <property type="entry name" value="MurE/MurF, N-terminal domain"/>
    <property type="match status" value="1"/>
</dbReference>
<evidence type="ECO:0000256" key="2">
    <source>
        <dbReference type="ARBA" id="ARBA00005898"/>
    </source>
</evidence>
<dbReference type="InterPro" id="IPR018109">
    <property type="entry name" value="Folylpolyglutamate_synth_CS"/>
</dbReference>
<name>A0ABV2KVS2_9BACI</name>
<dbReference type="InterPro" id="IPR035911">
    <property type="entry name" value="MurE/MurF_N"/>
</dbReference>
<dbReference type="Pfam" id="PF08245">
    <property type="entry name" value="Mur_ligase_M"/>
    <property type="match status" value="1"/>
</dbReference>
<dbReference type="InterPro" id="IPR004101">
    <property type="entry name" value="Mur_ligase_C"/>
</dbReference>
<dbReference type="PANTHER" id="PTHR23135:SF4">
    <property type="entry name" value="UDP-N-ACETYLMURAMOYL-L-ALANYL-D-GLUTAMATE--2,6-DIAMINOPIMELATE LIGASE MURE HOMOLOG, CHLOROPLASTIC"/>
    <property type="match status" value="1"/>
</dbReference>
<evidence type="ECO:0000313" key="17">
    <source>
        <dbReference type="Proteomes" id="UP001549167"/>
    </source>
</evidence>
<feature type="domain" description="Mur ligase N-terminal catalytic" evidence="13">
    <location>
        <begin position="31"/>
        <end position="97"/>
    </location>
</feature>
<comment type="pathway">
    <text evidence="1 12">Cell wall biogenesis; peptidoglycan biosynthesis.</text>
</comment>
<feature type="domain" description="Mur ligase central" evidence="15">
    <location>
        <begin position="109"/>
        <end position="307"/>
    </location>
</feature>
<dbReference type="InterPro" id="IPR013221">
    <property type="entry name" value="Mur_ligase_cen"/>
</dbReference>
<dbReference type="Pfam" id="PF01225">
    <property type="entry name" value="Mur_ligase"/>
    <property type="match status" value="1"/>
</dbReference>
<evidence type="ECO:0000313" key="16">
    <source>
        <dbReference type="EMBL" id="MET3682660.1"/>
    </source>
</evidence>
<dbReference type="SUPFAM" id="SSF53623">
    <property type="entry name" value="MurD-like peptide ligases, catalytic domain"/>
    <property type="match status" value="1"/>
</dbReference>
<keyword evidence="3" id="KW-0963">Cytoplasm</keyword>
<gene>
    <name evidence="16" type="ORF">ABID56_000741</name>
</gene>
<dbReference type="EC" id="6.3.2.13" evidence="16"/>
<protein>
    <submittedName>
        <fullName evidence="16">UDP-N-acetylmuramoyl-L-alanyl-D-glutamate--2, 6-diaminopimelate ligase</fullName>
        <ecNumber evidence="16">6.3.2.13</ecNumber>
    </submittedName>
</protein>